<keyword evidence="2" id="KW-1185">Reference proteome</keyword>
<protein>
    <submittedName>
        <fullName evidence="1">Uncharacterized protein</fullName>
    </submittedName>
</protein>
<dbReference type="AlphaFoldDB" id="A0A433QZV1"/>
<name>A0A433QZV1_9FUNG</name>
<dbReference type="Proteomes" id="UP000274822">
    <property type="component" value="Unassembled WGS sequence"/>
</dbReference>
<dbReference type="Gene3D" id="1.10.150.670">
    <property type="entry name" value="Crossover junction endonuclease EME1, DNA-binding domain"/>
    <property type="match status" value="1"/>
</dbReference>
<gene>
    <name evidence="1" type="ORF">BC938DRAFT_472576</name>
</gene>
<dbReference type="InterPro" id="IPR042530">
    <property type="entry name" value="EME1/EME2_C"/>
</dbReference>
<sequence length="396" mass="45151">MSNKLTYTLSFLMAFVCTLGLAFVSYPLPSYVCHIFPPTVENYVYRTQAPINITIQVFLSLADLAKHFPNFSPLVIDLYEIHTVLQDANIYIKHSNLPTSCRNDVNLLFVFLLATDIVFGKCRYKYLQELTSSIHDICQDNPDPLRQSALSRVWGWMAEYKDKWLGNMDDQLLQHFVDEQDVHSECLGHMQTAVAHFLDLLQTIQDNARNGLITIVNGDEHVVAIEYVLWHFSAMPLNQLIDLKEKLMQYEAVVFGVDHPVEYTIIWEPRGDASVLETVQWIAQLLGDIGADDEHAVAPRIHSGLDAADIWWHMLRQIHSVSDAIATAIVQTYPTVRSLWEVYNTLSNPQELLACIHITLEHMIDRAVSIRVYLIFGHTEPDFKINSPLATMLASI</sequence>
<organism evidence="1 2">
    <name type="scientific">Jimgerdemannia flammicorona</name>
    <dbReference type="NCBI Taxonomy" id="994334"/>
    <lineage>
        <taxon>Eukaryota</taxon>
        <taxon>Fungi</taxon>
        <taxon>Fungi incertae sedis</taxon>
        <taxon>Mucoromycota</taxon>
        <taxon>Mucoromycotina</taxon>
        <taxon>Endogonomycetes</taxon>
        <taxon>Endogonales</taxon>
        <taxon>Endogonaceae</taxon>
        <taxon>Jimgerdemannia</taxon>
    </lineage>
</organism>
<dbReference type="Pfam" id="PF21292">
    <property type="entry name" value="EME1-MUS81_C"/>
    <property type="match status" value="1"/>
</dbReference>
<reference evidence="1 2" key="1">
    <citation type="journal article" date="2018" name="New Phytol.">
        <title>Phylogenomics of Endogonaceae and evolution of mycorrhizas within Mucoromycota.</title>
        <authorList>
            <person name="Chang Y."/>
            <person name="Desiro A."/>
            <person name="Na H."/>
            <person name="Sandor L."/>
            <person name="Lipzen A."/>
            <person name="Clum A."/>
            <person name="Barry K."/>
            <person name="Grigoriev I.V."/>
            <person name="Martin F.M."/>
            <person name="Stajich J.E."/>
            <person name="Smith M.E."/>
            <person name="Bonito G."/>
            <person name="Spatafora J.W."/>
        </authorList>
    </citation>
    <scope>NUCLEOTIDE SEQUENCE [LARGE SCALE GENOMIC DNA]</scope>
    <source>
        <strain evidence="1 2">AD002</strain>
    </source>
</reference>
<evidence type="ECO:0000313" key="1">
    <source>
        <dbReference type="EMBL" id="RUS35326.1"/>
    </source>
</evidence>
<accession>A0A433QZV1</accession>
<dbReference type="EMBL" id="RBNJ01000138">
    <property type="protein sequence ID" value="RUS35326.1"/>
    <property type="molecule type" value="Genomic_DNA"/>
</dbReference>
<proteinExistence type="predicted"/>
<comment type="caution">
    <text evidence="1">The sequence shown here is derived from an EMBL/GenBank/DDBJ whole genome shotgun (WGS) entry which is preliminary data.</text>
</comment>
<evidence type="ECO:0000313" key="2">
    <source>
        <dbReference type="Proteomes" id="UP000274822"/>
    </source>
</evidence>